<gene>
    <name evidence="2" type="ORF">OKA04_02845</name>
</gene>
<evidence type="ECO:0000256" key="1">
    <source>
        <dbReference type="SAM" id="MobiDB-lite"/>
    </source>
</evidence>
<comment type="caution">
    <text evidence="2">The sequence shown here is derived from an EMBL/GenBank/DDBJ whole genome shotgun (WGS) entry which is preliminary data.</text>
</comment>
<dbReference type="PROSITE" id="PS51257">
    <property type="entry name" value="PROKAR_LIPOPROTEIN"/>
    <property type="match status" value="1"/>
</dbReference>
<evidence type="ECO:0000313" key="2">
    <source>
        <dbReference type="EMBL" id="MCW1883649.1"/>
    </source>
</evidence>
<accession>A0ABT3FJW6</accession>
<evidence type="ECO:0008006" key="4">
    <source>
        <dbReference type="Google" id="ProtNLM"/>
    </source>
</evidence>
<keyword evidence="3" id="KW-1185">Reference proteome</keyword>
<dbReference type="RefSeq" id="WP_264499607.1">
    <property type="nucleotide sequence ID" value="NZ_JAPDDS010000001.1"/>
</dbReference>
<reference evidence="2 3" key="1">
    <citation type="submission" date="2022-10" db="EMBL/GenBank/DDBJ databases">
        <title>Luteolibacter flavescens strain MCCC 1K03193, whole genome shotgun sequencing project.</title>
        <authorList>
            <person name="Zhao G."/>
            <person name="Shen L."/>
        </authorList>
    </citation>
    <scope>NUCLEOTIDE SEQUENCE [LARGE SCALE GENOMIC DNA]</scope>
    <source>
        <strain evidence="2 3">MCCC 1K03193</strain>
    </source>
</reference>
<feature type="compositionally biased region" description="Basic and acidic residues" evidence="1">
    <location>
        <begin position="41"/>
        <end position="54"/>
    </location>
</feature>
<sequence>MRLTHSTAAVLLLFISSCEKKEEETTSSDPAAHSRISSKSSRTERRDLGSAREAEAKTALRKALDEAELETDPVAREKALAKVAWDAIEIDRAIAERAFAGLTPGGEESKRLIAHFASSIAGDDAAAALEWARGLPQPEERDDAIGRVAVALTTTDLQQALALVEEVPEGVVRDRTQILIAQRWSQSSPQAAADWVKTMPEGRARTSALNNMVNTWIKSNPAELSSWASKQADFKPQVAAAVASSMRLILDQPTRDKQLSELGNSELRALVDEELKKNPPPQFPPLIPGQ</sequence>
<dbReference type="EMBL" id="JAPDDS010000001">
    <property type="protein sequence ID" value="MCW1883649.1"/>
    <property type="molecule type" value="Genomic_DNA"/>
</dbReference>
<protein>
    <recommendedName>
        <fullName evidence="4">HEAT repeat domain-containing protein</fullName>
    </recommendedName>
</protein>
<feature type="region of interest" description="Disordered" evidence="1">
    <location>
        <begin position="21"/>
        <end position="54"/>
    </location>
</feature>
<proteinExistence type="predicted"/>
<dbReference type="Proteomes" id="UP001207930">
    <property type="component" value="Unassembled WGS sequence"/>
</dbReference>
<name>A0ABT3FJW6_9BACT</name>
<organism evidence="2 3">
    <name type="scientific">Luteolibacter flavescens</name>
    <dbReference type="NCBI Taxonomy" id="1859460"/>
    <lineage>
        <taxon>Bacteria</taxon>
        <taxon>Pseudomonadati</taxon>
        <taxon>Verrucomicrobiota</taxon>
        <taxon>Verrucomicrobiia</taxon>
        <taxon>Verrucomicrobiales</taxon>
        <taxon>Verrucomicrobiaceae</taxon>
        <taxon>Luteolibacter</taxon>
    </lineage>
</organism>
<evidence type="ECO:0000313" key="3">
    <source>
        <dbReference type="Proteomes" id="UP001207930"/>
    </source>
</evidence>